<sequence>MLRKWFRNWITSHRNRERRIPLLIFGIYNFEVVNRCCGFRLFTHWTTIIFDTFTDVCNDIYVSTLLVTLPLDSYSCPSSVQYSIFWFEN</sequence>
<accession>A0A1H1CHB5</accession>
<proteinExistence type="predicted"/>
<gene>
    <name evidence="1" type="ORF">SAMN04489842_1405</name>
</gene>
<evidence type="ECO:0000313" key="1">
    <source>
        <dbReference type="EMBL" id="SDQ63567.1"/>
    </source>
</evidence>
<name>A0A1H1CHB5_NATTX</name>
<organism evidence="1 2">
    <name type="scientific">Natronobacterium texcoconense</name>
    <dbReference type="NCBI Taxonomy" id="1095778"/>
    <lineage>
        <taxon>Archaea</taxon>
        <taxon>Methanobacteriati</taxon>
        <taxon>Methanobacteriota</taxon>
        <taxon>Stenosarchaea group</taxon>
        <taxon>Halobacteria</taxon>
        <taxon>Halobacteriales</taxon>
        <taxon>Natrialbaceae</taxon>
        <taxon>Natronobacterium</taxon>
    </lineage>
</organism>
<reference evidence="2" key="1">
    <citation type="submission" date="2016-10" db="EMBL/GenBank/DDBJ databases">
        <authorList>
            <person name="Varghese N."/>
            <person name="Submissions S."/>
        </authorList>
    </citation>
    <scope>NUCLEOTIDE SEQUENCE [LARGE SCALE GENOMIC DNA]</scope>
    <source>
        <strain evidence="2">DSM 24767</strain>
    </source>
</reference>
<evidence type="ECO:0000313" key="2">
    <source>
        <dbReference type="Proteomes" id="UP000198848"/>
    </source>
</evidence>
<dbReference type="AlphaFoldDB" id="A0A1H1CHB5"/>
<keyword evidence="2" id="KW-1185">Reference proteome</keyword>
<protein>
    <submittedName>
        <fullName evidence="1">Uncharacterized protein</fullName>
    </submittedName>
</protein>
<dbReference type="Proteomes" id="UP000198848">
    <property type="component" value="Unassembled WGS sequence"/>
</dbReference>
<dbReference type="EMBL" id="FNLC01000001">
    <property type="protein sequence ID" value="SDQ63567.1"/>
    <property type="molecule type" value="Genomic_DNA"/>
</dbReference>